<name>A0A1B0ZGJ0_9MICO</name>
<gene>
    <name evidence="1" type="ORF">DAD186_05400</name>
</gene>
<accession>A0A1B0ZGJ0</accession>
<dbReference type="Gene3D" id="3.10.450.50">
    <property type="match status" value="1"/>
</dbReference>
<dbReference type="RefSeq" id="WP_065247392.1">
    <property type="nucleotide sequence ID" value="NZ_CP012117.1"/>
</dbReference>
<evidence type="ECO:0000313" key="2">
    <source>
        <dbReference type="Proteomes" id="UP000092596"/>
    </source>
</evidence>
<evidence type="ECO:0000313" key="1">
    <source>
        <dbReference type="EMBL" id="ANP27095.1"/>
    </source>
</evidence>
<dbReference type="EMBL" id="CP012117">
    <property type="protein sequence ID" value="ANP27095.1"/>
    <property type="molecule type" value="Genomic_DNA"/>
</dbReference>
<organism evidence="1 2">
    <name type="scientific">Dermabacter vaginalis</name>
    <dbReference type="NCBI Taxonomy" id="1630135"/>
    <lineage>
        <taxon>Bacteria</taxon>
        <taxon>Bacillati</taxon>
        <taxon>Actinomycetota</taxon>
        <taxon>Actinomycetes</taxon>
        <taxon>Micrococcales</taxon>
        <taxon>Dermabacteraceae</taxon>
        <taxon>Dermabacter</taxon>
    </lineage>
</organism>
<evidence type="ECO:0008006" key="3">
    <source>
        <dbReference type="Google" id="ProtNLM"/>
    </source>
</evidence>
<sequence length="133" mass="14227">MLSLAGIAALVLVIGGGAALIHGPKDTVDDMFAAIESQDCSAFTGALEDQAADSVDCERFKEAAAEIDRRGGFDYDITHISTENTKAQVEVTTTLHDPAVSVPETDHVFDLELQDGEWKITGSKSSNNSWKMP</sequence>
<protein>
    <recommendedName>
        <fullName evidence="3">DUF4878 domain-containing protein</fullName>
    </recommendedName>
</protein>
<reference evidence="1 2" key="1">
    <citation type="submission" date="2015-06" db="EMBL/GenBank/DDBJ databases">
        <title>Investigation of pathophysiology for high-risk pregnancy and development of treatment modality based on it.</title>
        <authorList>
            <person name="Kim B.-C."/>
            <person name="Lim S."/>
        </authorList>
    </citation>
    <scope>NUCLEOTIDE SEQUENCE [LARGE SCALE GENOMIC DNA]</scope>
    <source>
        <strain evidence="1 2">AD1-86</strain>
    </source>
</reference>
<dbReference type="KEGG" id="dva:DAD186_05400"/>
<proteinExistence type="predicted"/>
<dbReference type="AlphaFoldDB" id="A0A1B0ZGJ0"/>
<dbReference type="Proteomes" id="UP000092596">
    <property type="component" value="Chromosome"/>
</dbReference>